<gene>
    <name evidence="1" type="ORF">AVEN_149544_1</name>
</gene>
<evidence type="ECO:0000313" key="2">
    <source>
        <dbReference type="Proteomes" id="UP000499080"/>
    </source>
</evidence>
<dbReference type="EMBL" id="BGPR01147349">
    <property type="protein sequence ID" value="GBN79025.1"/>
    <property type="molecule type" value="Genomic_DNA"/>
</dbReference>
<protein>
    <submittedName>
        <fullName evidence="1">Uncharacterized protein</fullName>
    </submittedName>
</protein>
<sequence>MRDFDESYIWDLAESEKRDHFWNYICLSVKMMAEIHNSDDQTSCQIKPLWPS</sequence>
<proteinExistence type="predicted"/>
<dbReference type="AlphaFoldDB" id="A0A4Y2RVL6"/>
<name>A0A4Y2RVL6_ARAVE</name>
<comment type="caution">
    <text evidence="1">The sequence shown here is derived from an EMBL/GenBank/DDBJ whole genome shotgun (WGS) entry which is preliminary data.</text>
</comment>
<organism evidence="1 2">
    <name type="scientific">Araneus ventricosus</name>
    <name type="common">Orbweaver spider</name>
    <name type="synonym">Epeira ventricosa</name>
    <dbReference type="NCBI Taxonomy" id="182803"/>
    <lineage>
        <taxon>Eukaryota</taxon>
        <taxon>Metazoa</taxon>
        <taxon>Ecdysozoa</taxon>
        <taxon>Arthropoda</taxon>
        <taxon>Chelicerata</taxon>
        <taxon>Arachnida</taxon>
        <taxon>Araneae</taxon>
        <taxon>Araneomorphae</taxon>
        <taxon>Entelegynae</taxon>
        <taxon>Araneoidea</taxon>
        <taxon>Araneidae</taxon>
        <taxon>Araneus</taxon>
    </lineage>
</organism>
<evidence type="ECO:0000313" key="1">
    <source>
        <dbReference type="EMBL" id="GBN79025.1"/>
    </source>
</evidence>
<dbReference type="Proteomes" id="UP000499080">
    <property type="component" value="Unassembled WGS sequence"/>
</dbReference>
<accession>A0A4Y2RVL6</accession>
<feature type="non-terminal residue" evidence="1">
    <location>
        <position position="52"/>
    </location>
</feature>
<keyword evidence="2" id="KW-1185">Reference proteome</keyword>
<reference evidence="1 2" key="1">
    <citation type="journal article" date="2019" name="Sci. Rep.">
        <title>Orb-weaving spider Araneus ventricosus genome elucidates the spidroin gene catalogue.</title>
        <authorList>
            <person name="Kono N."/>
            <person name="Nakamura H."/>
            <person name="Ohtoshi R."/>
            <person name="Moran D.A.P."/>
            <person name="Shinohara A."/>
            <person name="Yoshida Y."/>
            <person name="Fujiwara M."/>
            <person name="Mori M."/>
            <person name="Tomita M."/>
            <person name="Arakawa K."/>
        </authorList>
    </citation>
    <scope>NUCLEOTIDE SEQUENCE [LARGE SCALE GENOMIC DNA]</scope>
</reference>